<sequence>MEQLIQELVDSRSLSTFKSSQRIDEIQKEIQRLQREPSGWYLGLELLKSTNSQIRFYGALTLTVKIRTDWTSLETEKGLQDRVLTELITNYVIYSNQLEQPFVLRKVCSTLAASYLYPNSCWQFPVRHVLMSLCAGQIVPPEHIGDFQQVWTQIQYINAPQLRSSLWLGSALVEELTRQDLKATERVELVGRVVRNAPDVWYLIYLTLRCLHMRNGQSDAEAPVAPNYLSEIPELDVLELCKEALETASLWMSFYPSTRTTNDSISDVIDAAMVLAMRCFLIPELADSAITSLEGILLYAPDYLKNAGQSTLHTLLTSEQAEVYCAQLLQGSFEAEAIRFVAFISSIFDLHDLCLPESFQHPTVRIVLALLQNLLYTPGTAVVVDQVCHTVLDAFNHIVDCWSDWVGSNAADRSLKPLVCEACMQYAVKIRYPPLDAEDASHLWDSDERTRFQDFRQDVEDLLLASYACVGPDLVQNLAAPLQSSDVSSGWEDYEARLFCLGALSDAIQHNPDKLERNIQDVLNSQKWNVLLNNASTIPDLARKGAIQFISRSTFILQRAKEHVLPCINFLFASLRLPGSITSASRAIFTLCHQQRTLLIEALPQFINSLAGLPDVPSEDRHRLFGAVAAIVQATPTENEKVVSLVRVFSLISQYSKATFDDSNEEALVSAIDLLQTLAAVGKGLRAPPDESINLDAQPSMEEQRFWIEGEGKQVQHDIKNVIDQLLGNFPDEPRLVEATCDILKSGYTEPHPSPFKFDARYSATFLAHHIDLDASNNTVIIDTASSFLASHISHPESIRQEFLHVSSAITECQQAILDRYAETKIYEDHDFTYSSLDYFSRMLPRYGYYFSEKYLTEAWQTLFEFALLALENPDTIPRRSSAHFWAATFDHSPSLDHDASVNLGECIQYYGPRFIAIWLRLVGGGAARSELDILCEPMKKLVAKQGLLGTRLLREAIPRDSGVHERVKKFVEQVLGLRGGRKTVEVVKEFWVTSRGAAFAYAA</sequence>
<dbReference type="InterPro" id="IPR051345">
    <property type="entry name" value="Importin_beta-like_NTR"/>
</dbReference>
<comment type="similarity">
    <text evidence="2">Belongs to the importin beta family.</text>
</comment>
<name>A0A8H7ATY1_9EURO</name>
<proteinExistence type="inferred from homology"/>
<dbReference type="EMBL" id="JAACFV010000001">
    <property type="protein sequence ID" value="KAF7514319.1"/>
    <property type="molecule type" value="Genomic_DNA"/>
</dbReference>
<keyword evidence="3" id="KW-0813">Transport</keyword>
<gene>
    <name evidence="5" type="ORF">GJ744_000089</name>
</gene>
<dbReference type="InterPro" id="IPR011989">
    <property type="entry name" value="ARM-like"/>
</dbReference>
<dbReference type="Gene3D" id="1.25.10.10">
    <property type="entry name" value="Leucine-rich Repeat Variant"/>
    <property type="match status" value="1"/>
</dbReference>
<keyword evidence="6" id="KW-1185">Reference proteome</keyword>
<evidence type="ECO:0000256" key="4">
    <source>
        <dbReference type="ARBA" id="ARBA00023242"/>
    </source>
</evidence>
<dbReference type="GO" id="GO:0005737">
    <property type="term" value="C:cytoplasm"/>
    <property type="evidence" value="ECO:0007669"/>
    <property type="project" value="TreeGrafter"/>
</dbReference>
<evidence type="ECO:0000313" key="5">
    <source>
        <dbReference type="EMBL" id="KAF7514319.1"/>
    </source>
</evidence>
<evidence type="ECO:0008006" key="7">
    <source>
        <dbReference type="Google" id="ProtNLM"/>
    </source>
</evidence>
<evidence type="ECO:0000256" key="2">
    <source>
        <dbReference type="ARBA" id="ARBA00007991"/>
    </source>
</evidence>
<accession>A0A8H7ATY1</accession>
<dbReference type="SUPFAM" id="SSF48371">
    <property type="entry name" value="ARM repeat"/>
    <property type="match status" value="1"/>
</dbReference>
<comment type="caution">
    <text evidence="5">The sequence shown here is derived from an EMBL/GenBank/DDBJ whole genome shotgun (WGS) entry which is preliminary data.</text>
</comment>
<evidence type="ECO:0000313" key="6">
    <source>
        <dbReference type="Proteomes" id="UP000606974"/>
    </source>
</evidence>
<reference evidence="5" key="1">
    <citation type="submission" date="2020-02" db="EMBL/GenBank/DDBJ databases">
        <authorList>
            <person name="Palmer J.M."/>
        </authorList>
    </citation>
    <scope>NUCLEOTIDE SEQUENCE</scope>
    <source>
        <strain evidence="5">EPUS1.4</strain>
        <tissue evidence="5">Thallus</tissue>
    </source>
</reference>
<dbReference type="GO" id="GO:0006606">
    <property type="term" value="P:protein import into nucleus"/>
    <property type="evidence" value="ECO:0007669"/>
    <property type="project" value="TreeGrafter"/>
</dbReference>
<evidence type="ECO:0000256" key="3">
    <source>
        <dbReference type="ARBA" id="ARBA00022448"/>
    </source>
</evidence>
<organism evidence="5 6">
    <name type="scientific">Endocarpon pusillum</name>
    <dbReference type="NCBI Taxonomy" id="364733"/>
    <lineage>
        <taxon>Eukaryota</taxon>
        <taxon>Fungi</taxon>
        <taxon>Dikarya</taxon>
        <taxon>Ascomycota</taxon>
        <taxon>Pezizomycotina</taxon>
        <taxon>Eurotiomycetes</taxon>
        <taxon>Chaetothyriomycetidae</taxon>
        <taxon>Verrucariales</taxon>
        <taxon>Verrucariaceae</taxon>
        <taxon>Endocarpon</taxon>
    </lineage>
</organism>
<dbReference type="GO" id="GO:0005634">
    <property type="term" value="C:nucleus"/>
    <property type="evidence" value="ECO:0007669"/>
    <property type="project" value="UniProtKB-SubCell"/>
</dbReference>
<comment type="subcellular location">
    <subcellularLocation>
        <location evidence="1">Nucleus</location>
    </subcellularLocation>
</comment>
<protein>
    <recommendedName>
        <fullName evidence="7">Importin N-terminal domain-containing protein</fullName>
    </recommendedName>
</protein>
<keyword evidence="4" id="KW-0539">Nucleus</keyword>
<dbReference type="Proteomes" id="UP000606974">
    <property type="component" value="Unassembled WGS sequence"/>
</dbReference>
<dbReference type="AlphaFoldDB" id="A0A8H7ATY1"/>
<dbReference type="PANTHER" id="PTHR12363">
    <property type="entry name" value="TRANSPORTIN 3 AND IMPORTIN 13"/>
    <property type="match status" value="1"/>
</dbReference>
<dbReference type="PANTHER" id="PTHR12363:SF33">
    <property type="entry name" value="IMPORTIN-13"/>
    <property type="match status" value="1"/>
</dbReference>
<dbReference type="InterPro" id="IPR016024">
    <property type="entry name" value="ARM-type_fold"/>
</dbReference>
<evidence type="ECO:0000256" key="1">
    <source>
        <dbReference type="ARBA" id="ARBA00004123"/>
    </source>
</evidence>
<dbReference type="OrthoDB" id="2016913at2759"/>